<comment type="caution">
    <text evidence="2">The sequence shown here is derived from an EMBL/GenBank/DDBJ whole genome shotgun (WGS) entry which is preliminary data.</text>
</comment>
<feature type="region of interest" description="Disordered" evidence="1">
    <location>
        <begin position="398"/>
        <end position="444"/>
    </location>
</feature>
<feature type="compositionally biased region" description="Basic and acidic residues" evidence="1">
    <location>
        <begin position="411"/>
        <end position="428"/>
    </location>
</feature>
<evidence type="ECO:0000313" key="2">
    <source>
        <dbReference type="EMBL" id="KAG8462017.1"/>
    </source>
</evidence>
<organism evidence="2 3">
    <name type="scientific">Diacronema lutheri</name>
    <name type="common">Unicellular marine alga</name>
    <name type="synonym">Monochrysis lutheri</name>
    <dbReference type="NCBI Taxonomy" id="2081491"/>
    <lineage>
        <taxon>Eukaryota</taxon>
        <taxon>Haptista</taxon>
        <taxon>Haptophyta</taxon>
        <taxon>Pavlovophyceae</taxon>
        <taxon>Pavlovales</taxon>
        <taxon>Pavlovaceae</taxon>
        <taxon>Diacronema</taxon>
    </lineage>
</organism>
<feature type="compositionally biased region" description="Basic and acidic residues" evidence="1">
    <location>
        <begin position="262"/>
        <end position="274"/>
    </location>
</feature>
<name>A0A8J5XIU2_DIALT</name>
<sequence length="444" mass="47402">MSAAAVGVMLVTCNTGAPPPRIDVHWHTNNIRAARATKRALASRLRVVPSFPPLAECAGDAEPGAPPRVGASASAGKDARDAERARCLAEHEAFFMSSVLPACPPAAERDTAEWKARNARARAEYFEFFDCNKYSMAGCDLEVEVAVRLVHDVLRLRPSDVFVDLGSSGGVLCAVAACLSEAARIVGVELSPTRVDDARAMRAALAALRPDVAKRLEFVHGDLLLAPLCDYTVLFCGVQPDSARKLTGRLLENLHAAHARRRAEEDERRERERAEGDEEGGDGDSDGRRAARMRARRFVDLRIFCAGFDLPTNVRGALPTLVGGHVFAQRAEAPGTGADEAAAASRDAPPAEERGEGEGEGEEGQAYLITSSMYGTRNEGPRVLLEYALTLDLDAEAAAEGAEDASAAVEDGARAAERRRAGGPDGKKRTLGLGGKRRRDGEDP</sequence>
<feature type="region of interest" description="Disordered" evidence="1">
    <location>
        <begin position="333"/>
        <end position="364"/>
    </location>
</feature>
<dbReference type="Proteomes" id="UP000751190">
    <property type="component" value="Unassembled WGS sequence"/>
</dbReference>
<dbReference type="SUPFAM" id="SSF53335">
    <property type="entry name" value="S-adenosyl-L-methionine-dependent methyltransferases"/>
    <property type="match status" value="1"/>
</dbReference>
<proteinExistence type="predicted"/>
<dbReference type="InterPro" id="IPR029063">
    <property type="entry name" value="SAM-dependent_MTases_sf"/>
</dbReference>
<keyword evidence="3" id="KW-1185">Reference proteome</keyword>
<evidence type="ECO:0008006" key="4">
    <source>
        <dbReference type="Google" id="ProtNLM"/>
    </source>
</evidence>
<dbReference type="OrthoDB" id="10547189at2759"/>
<dbReference type="EMBL" id="JAGTXO010000023">
    <property type="protein sequence ID" value="KAG8462017.1"/>
    <property type="molecule type" value="Genomic_DNA"/>
</dbReference>
<feature type="region of interest" description="Disordered" evidence="1">
    <location>
        <begin position="257"/>
        <end position="288"/>
    </location>
</feature>
<evidence type="ECO:0000313" key="3">
    <source>
        <dbReference type="Proteomes" id="UP000751190"/>
    </source>
</evidence>
<protein>
    <recommendedName>
        <fullName evidence="4">Histone-lysine N-methyltransferase, H3 lysine-79 specific</fullName>
    </recommendedName>
</protein>
<dbReference type="Gene3D" id="3.40.50.150">
    <property type="entry name" value="Vaccinia Virus protein VP39"/>
    <property type="match status" value="1"/>
</dbReference>
<accession>A0A8J5XIU2</accession>
<reference evidence="2" key="1">
    <citation type="submission" date="2021-05" db="EMBL/GenBank/DDBJ databases">
        <title>The genome of the haptophyte Pavlova lutheri (Diacronema luteri, Pavlovales) - a model for lipid biosynthesis in eukaryotic algae.</title>
        <authorList>
            <person name="Hulatt C.J."/>
            <person name="Posewitz M.C."/>
        </authorList>
    </citation>
    <scope>NUCLEOTIDE SEQUENCE</scope>
    <source>
        <strain evidence="2">NIVA-4/92</strain>
    </source>
</reference>
<feature type="region of interest" description="Disordered" evidence="1">
    <location>
        <begin position="58"/>
        <end position="77"/>
    </location>
</feature>
<gene>
    <name evidence="2" type="ORF">KFE25_014036</name>
</gene>
<feature type="compositionally biased region" description="Low complexity" evidence="1">
    <location>
        <begin position="333"/>
        <end position="348"/>
    </location>
</feature>
<dbReference type="AlphaFoldDB" id="A0A8J5XIU2"/>
<feature type="compositionally biased region" description="Acidic residues" evidence="1">
    <location>
        <begin position="275"/>
        <end position="284"/>
    </location>
</feature>
<evidence type="ECO:0000256" key="1">
    <source>
        <dbReference type="SAM" id="MobiDB-lite"/>
    </source>
</evidence>